<dbReference type="InterPro" id="IPR036196">
    <property type="entry name" value="Ptyr_pPase_sf"/>
</dbReference>
<dbReference type="SMART" id="SM00226">
    <property type="entry name" value="LMWPc"/>
    <property type="match status" value="1"/>
</dbReference>
<sequence>MSFEVLFVCTGNVHRSVLAERLLAQHAGAGVRVASAGTRPPGPYEMDRETRTVLEQLGGEGRDFTSRRLTGEMVAGASLVLGMEREHREAAVRLRPGALRRVFTLREFLRLAEGAQGAQGDVVAYAAGMRGEVAPVDAEQDAVSDPWGLGYEALSACGTLLDAHTRALAALLTPVAPR</sequence>
<dbReference type="Proteomes" id="UP000638353">
    <property type="component" value="Unassembled WGS sequence"/>
</dbReference>
<gene>
    <name evidence="2" type="ORF">GCM10010334_11300</name>
</gene>
<organism evidence="2 3">
    <name type="scientific">Streptomyces finlayi</name>
    <dbReference type="NCBI Taxonomy" id="67296"/>
    <lineage>
        <taxon>Bacteria</taxon>
        <taxon>Bacillati</taxon>
        <taxon>Actinomycetota</taxon>
        <taxon>Actinomycetes</taxon>
        <taxon>Kitasatosporales</taxon>
        <taxon>Streptomycetaceae</taxon>
        <taxon>Streptomyces</taxon>
    </lineage>
</organism>
<evidence type="ECO:0000313" key="2">
    <source>
        <dbReference type="EMBL" id="GHC82780.1"/>
    </source>
</evidence>
<evidence type="ECO:0000313" key="3">
    <source>
        <dbReference type="Proteomes" id="UP000638353"/>
    </source>
</evidence>
<evidence type="ECO:0000259" key="1">
    <source>
        <dbReference type="SMART" id="SM00226"/>
    </source>
</evidence>
<name>A0A919C8J2_9ACTN</name>
<dbReference type="EMBL" id="BMVC01000002">
    <property type="protein sequence ID" value="GHC82780.1"/>
    <property type="molecule type" value="Genomic_DNA"/>
</dbReference>
<accession>A0A919C8J2</accession>
<dbReference type="SUPFAM" id="SSF52788">
    <property type="entry name" value="Phosphotyrosine protein phosphatases I"/>
    <property type="match status" value="1"/>
</dbReference>
<dbReference type="AlphaFoldDB" id="A0A919C8J2"/>
<comment type="caution">
    <text evidence="2">The sequence shown here is derived from an EMBL/GenBank/DDBJ whole genome shotgun (WGS) entry which is preliminary data.</text>
</comment>
<feature type="domain" description="Phosphotyrosine protein phosphatase I" evidence="1">
    <location>
        <begin position="3"/>
        <end position="171"/>
    </location>
</feature>
<dbReference type="RefSeq" id="WP_189822337.1">
    <property type="nucleotide sequence ID" value="NZ_BMVC01000002.1"/>
</dbReference>
<reference evidence="2" key="1">
    <citation type="journal article" date="2014" name="Int. J. Syst. Evol. Microbiol.">
        <title>Complete genome sequence of Corynebacterium casei LMG S-19264T (=DSM 44701T), isolated from a smear-ripened cheese.</title>
        <authorList>
            <consortium name="US DOE Joint Genome Institute (JGI-PGF)"/>
            <person name="Walter F."/>
            <person name="Albersmeier A."/>
            <person name="Kalinowski J."/>
            <person name="Ruckert C."/>
        </authorList>
    </citation>
    <scope>NUCLEOTIDE SEQUENCE</scope>
    <source>
        <strain evidence="2">JCM 4637</strain>
    </source>
</reference>
<proteinExistence type="predicted"/>
<dbReference type="Pfam" id="PF01451">
    <property type="entry name" value="LMWPc"/>
    <property type="match status" value="1"/>
</dbReference>
<dbReference type="InterPro" id="IPR023485">
    <property type="entry name" value="Ptyr_pPase"/>
</dbReference>
<reference evidence="2" key="2">
    <citation type="submission" date="2020-09" db="EMBL/GenBank/DDBJ databases">
        <authorList>
            <person name="Sun Q."/>
            <person name="Ohkuma M."/>
        </authorList>
    </citation>
    <scope>NUCLEOTIDE SEQUENCE</scope>
    <source>
        <strain evidence="2">JCM 4637</strain>
    </source>
</reference>
<protein>
    <submittedName>
        <fullName evidence="2">Protein-tyrosine-phosphatase</fullName>
    </submittedName>
</protein>
<dbReference type="Gene3D" id="3.40.50.2300">
    <property type="match status" value="1"/>
</dbReference>